<dbReference type="PROSITE" id="PS00218">
    <property type="entry name" value="AMINO_ACID_PERMEASE_1"/>
    <property type="match status" value="1"/>
</dbReference>
<evidence type="ECO:0000256" key="5">
    <source>
        <dbReference type="ARBA" id="ARBA00022989"/>
    </source>
</evidence>
<feature type="region of interest" description="Disordered" evidence="7">
    <location>
        <begin position="1"/>
        <end position="40"/>
    </location>
</feature>
<dbReference type="RefSeq" id="XP_044723542.1">
    <property type="nucleotide sequence ID" value="XM_044862516.1"/>
</dbReference>
<keyword evidence="4" id="KW-0029">Amino-acid transport</keyword>
<evidence type="ECO:0000256" key="4">
    <source>
        <dbReference type="ARBA" id="ARBA00022970"/>
    </source>
</evidence>
<dbReference type="OrthoDB" id="3900342at2759"/>
<organism evidence="10 11">
    <name type="scientific">Hirsutella rhossiliensis</name>
    <dbReference type="NCBI Taxonomy" id="111463"/>
    <lineage>
        <taxon>Eukaryota</taxon>
        <taxon>Fungi</taxon>
        <taxon>Dikarya</taxon>
        <taxon>Ascomycota</taxon>
        <taxon>Pezizomycotina</taxon>
        <taxon>Sordariomycetes</taxon>
        <taxon>Hypocreomycetidae</taxon>
        <taxon>Hypocreales</taxon>
        <taxon>Ophiocordycipitaceae</taxon>
        <taxon>Hirsutella</taxon>
    </lineage>
</organism>
<keyword evidence="5 8" id="KW-1133">Transmembrane helix</keyword>
<accession>A0A9P8N5B2</accession>
<name>A0A9P8N5B2_9HYPO</name>
<evidence type="ECO:0000256" key="1">
    <source>
        <dbReference type="ARBA" id="ARBA00004141"/>
    </source>
</evidence>
<feature type="transmembrane region" description="Helical" evidence="8">
    <location>
        <begin position="406"/>
        <end position="425"/>
    </location>
</feature>
<feature type="transmembrane region" description="Helical" evidence="8">
    <location>
        <begin position="82"/>
        <end position="107"/>
    </location>
</feature>
<evidence type="ECO:0000256" key="2">
    <source>
        <dbReference type="ARBA" id="ARBA00022448"/>
    </source>
</evidence>
<dbReference type="PIRSF" id="PIRSF006060">
    <property type="entry name" value="AA_transporter"/>
    <property type="match status" value="1"/>
</dbReference>
<dbReference type="InterPro" id="IPR050524">
    <property type="entry name" value="APC_YAT"/>
</dbReference>
<protein>
    <submittedName>
        <fullName evidence="10">Amino acid permease domain-containing protein</fullName>
    </submittedName>
</protein>
<evidence type="ECO:0000256" key="3">
    <source>
        <dbReference type="ARBA" id="ARBA00022692"/>
    </source>
</evidence>
<comment type="subcellular location">
    <subcellularLocation>
        <location evidence="1">Membrane</location>
        <topology evidence="1">Multi-pass membrane protein</topology>
    </subcellularLocation>
</comment>
<dbReference type="InterPro" id="IPR004840">
    <property type="entry name" value="Amino_acid_permease_CS"/>
</dbReference>
<dbReference type="AlphaFoldDB" id="A0A9P8N5B2"/>
<feature type="transmembrane region" description="Helical" evidence="8">
    <location>
        <begin position="53"/>
        <end position="75"/>
    </location>
</feature>
<feature type="transmembrane region" description="Helical" evidence="8">
    <location>
        <begin position="485"/>
        <end position="505"/>
    </location>
</feature>
<dbReference type="FunFam" id="1.20.1740.10:FF:000006">
    <property type="entry name" value="General amino acid permease"/>
    <property type="match status" value="1"/>
</dbReference>
<dbReference type="PANTHER" id="PTHR43341:SF4">
    <property type="entry name" value="ARGININE PERMEASE CAN1-RELATED"/>
    <property type="match status" value="1"/>
</dbReference>
<keyword evidence="11" id="KW-1185">Reference proteome</keyword>
<feature type="transmembrane region" description="Helical" evidence="8">
    <location>
        <begin position="383"/>
        <end position="400"/>
    </location>
</feature>
<keyword evidence="6 8" id="KW-0472">Membrane</keyword>
<dbReference type="Proteomes" id="UP000824596">
    <property type="component" value="Unassembled WGS sequence"/>
</dbReference>
<dbReference type="GO" id="GO:0015171">
    <property type="term" value="F:amino acid transmembrane transporter activity"/>
    <property type="evidence" value="ECO:0007669"/>
    <property type="project" value="TreeGrafter"/>
</dbReference>
<dbReference type="PANTHER" id="PTHR43341">
    <property type="entry name" value="AMINO ACID PERMEASE"/>
    <property type="match status" value="1"/>
</dbReference>
<dbReference type="EMBL" id="JAIZPD010000003">
    <property type="protein sequence ID" value="KAH0966029.1"/>
    <property type="molecule type" value="Genomic_DNA"/>
</dbReference>
<feature type="transmembrane region" description="Helical" evidence="8">
    <location>
        <begin position="127"/>
        <end position="151"/>
    </location>
</feature>
<evidence type="ECO:0000256" key="6">
    <source>
        <dbReference type="ARBA" id="ARBA00023136"/>
    </source>
</evidence>
<feature type="transmembrane region" description="Helical" evidence="8">
    <location>
        <begin position="189"/>
        <end position="212"/>
    </location>
</feature>
<feature type="transmembrane region" description="Helical" evidence="8">
    <location>
        <begin position="281"/>
        <end position="299"/>
    </location>
</feature>
<keyword evidence="3 8" id="KW-0812">Transmembrane</keyword>
<evidence type="ECO:0000313" key="11">
    <source>
        <dbReference type="Proteomes" id="UP000824596"/>
    </source>
</evidence>
<dbReference type="Pfam" id="PF00324">
    <property type="entry name" value="AA_permease"/>
    <property type="match status" value="1"/>
</dbReference>
<dbReference type="Gene3D" id="1.20.1740.10">
    <property type="entry name" value="Amino acid/polyamine transporter I"/>
    <property type="match status" value="1"/>
</dbReference>
<dbReference type="InterPro" id="IPR004841">
    <property type="entry name" value="AA-permease/SLC12A_dom"/>
</dbReference>
<evidence type="ECO:0000256" key="8">
    <source>
        <dbReference type="SAM" id="Phobius"/>
    </source>
</evidence>
<keyword evidence="2" id="KW-0813">Transport</keyword>
<feature type="transmembrane region" description="Helical" evidence="8">
    <location>
        <begin position="455"/>
        <end position="479"/>
    </location>
</feature>
<reference evidence="10" key="1">
    <citation type="submission" date="2021-09" db="EMBL/GenBank/DDBJ databases">
        <title>A high-quality genome of the endoparasitic fungus Hirsutella rhossiliensis with a comparison of Hirsutella genomes reveals transposable elements contributing to genome size variation.</title>
        <authorList>
            <person name="Lin R."/>
            <person name="Jiao Y."/>
            <person name="Sun X."/>
            <person name="Ling J."/>
            <person name="Xie B."/>
            <person name="Cheng X."/>
        </authorList>
    </citation>
    <scope>NUCLEOTIDE SEQUENCE</scope>
    <source>
        <strain evidence="10">HR02</strain>
    </source>
</reference>
<proteinExistence type="predicted"/>
<sequence>MAGEKTLDASTANAVKTDRPPSAAARPEKPALHDVENGQNDTGLDRALKGRHLQFIAIGGTIGTGLFLGIGGALAKAGPASLLLAFIFVGAVVYSVMTALGEMAAYMPVTGAFTVYASRFVDPSLGFAMGFIYLMSWIITFALELTAAGLIIQYWNESLNIGIWIAVFWAVFTAANFLPIRWFGELEMWFSSIKVVTIVGFIIFALCVNAGAGEQGYIGFKYWVTPGAFAEHLVGGATGKFVGFWAVLITAGFSFQGTELVGIGAGETENPRKEIPSAIRWTYWGIFVLFIATVFFVGIDVPFDDANLKSTSTNASASPLVIVANLAGVRVLPHIINAVLLTAVLTAANSDVYSSSRILIALADEGHAPSFLKSTNRFGTPHWSVAVCASFGLLGFLNLSKDGITVFTWLLNITAVAGFIVWSLINLCHLRFMQTLAAKGISRDELPYKAPLQPYLSWFGFFFNVLILLTSGFTVFIEWSVSDFFASYISVIIFVSLFVGHKLFYRTKVVKIADIDLGLGRSSI</sequence>
<gene>
    <name evidence="10" type="ORF">HRG_04045</name>
</gene>
<dbReference type="GeneID" id="68353174"/>
<comment type="caution">
    <text evidence="10">The sequence shown here is derived from an EMBL/GenBank/DDBJ whole genome shotgun (WGS) entry which is preliminary data.</text>
</comment>
<feature type="compositionally biased region" description="Basic and acidic residues" evidence="7">
    <location>
        <begin position="26"/>
        <end position="36"/>
    </location>
</feature>
<feature type="domain" description="Amino acid permease/ SLC12A" evidence="9">
    <location>
        <begin position="52"/>
        <end position="511"/>
    </location>
</feature>
<dbReference type="GO" id="GO:0016020">
    <property type="term" value="C:membrane"/>
    <property type="evidence" value="ECO:0007669"/>
    <property type="project" value="UniProtKB-SubCell"/>
</dbReference>
<feature type="transmembrane region" description="Helical" evidence="8">
    <location>
        <begin position="163"/>
        <end position="183"/>
    </location>
</feature>
<evidence type="ECO:0000256" key="7">
    <source>
        <dbReference type="SAM" id="MobiDB-lite"/>
    </source>
</evidence>
<evidence type="ECO:0000259" key="9">
    <source>
        <dbReference type="Pfam" id="PF00324"/>
    </source>
</evidence>
<evidence type="ECO:0000313" key="10">
    <source>
        <dbReference type="EMBL" id="KAH0966029.1"/>
    </source>
</evidence>